<name>A0A9N9DQI5_9GLOM</name>
<gene>
    <name evidence="1" type="ORF">DERYTH_LOCUS9801</name>
</gene>
<dbReference type="Proteomes" id="UP000789405">
    <property type="component" value="Unassembled WGS sequence"/>
</dbReference>
<keyword evidence="2" id="KW-1185">Reference proteome</keyword>
<protein>
    <submittedName>
        <fullName evidence="1">9542_t:CDS:1</fullName>
    </submittedName>
</protein>
<sequence>METFCNDSDKNFEILDYVSIKDNSESLEQPTLSLLSKYSTSNTKIAQYYLLQNISSLIDSYNSELSIFKLDSQHLLAINKKLHNIFNLFVENK</sequence>
<organism evidence="1 2">
    <name type="scientific">Dentiscutata erythropus</name>
    <dbReference type="NCBI Taxonomy" id="1348616"/>
    <lineage>
        <taxon>Eukaryota</taxon>
        <taxon>Fungi</taxon>
        <taxon>Fungi incertae sedis</taxon>
        <taxon>Mucoromycota</taxon>
        <taxon>Glomeromycotina</taxon>
        <taxon>Glomeromycetes</taxon>
        <taxon>Diversisporales</taxon>
        <taxon>Gigasporaceae</taxon>
        <taxon>Dentiscutata</taxon>
    </lineage>
</organism>
<dbReference type="AlphaFoldDB" id="A0A9N9DQI5"/>
<proteinExistence type="predicted"/>
<accession>A0A9N9DQI5</accession>
<reference evidence="1" key="1">
    <citation type="submission" date="2021-06" db="EMBL/GenBank/DDBJ databases">
        <authorList>
            <person name="Kallberg Y."/>
            <person name="Tangrot J."/>
            <person name="Rosling A."/>
        </authorList>
    </citation>
    <scope>NUCLEOTIDE SEQUENCE</scope>
    <source>
        <strain evidence="1">MA453B</strain>
    </source>
</reference>
<comment type="caution">
    <text evidence="1">The sequence shown here is derived from an EMBL/GenBank/DDBJ whole genome shotgun (WGS) entry which is preliminary data.</text>
</comment>
<evidence type="ECO:0000313" key="2">
    <source>
        <dbReference type="Proteomes" id="UP000789405"/>
    </source>
</evidence>
<evidence type="ECO:0000313" key="1">
    <source>
        <dbReference type="EMBL" id="CAG8643706.1"/>
    </source>
</evidence>
<dbReference type="EMBL" id="CAJVPY010005465">
    <property type="protein sequence ID" value="CAG8643706.1"/>
    <property type="molecule type" value="Genomic_DNA"/>
</dbReference>